<dbReference type="EMBL" id="JACHJR010000001">
    <property type="protein sequence ID" value="MBB4949345.1"/>
    <property type="molecule type" value="Genomic_DNA"/>
</dbReference>
<accession>A0A7W7SF65</accession>
<sequence length="194" mass="21043">MGFLNALFGRSKPVRPDLDQLFGVPSAALTLEAAAGFRPTGLGSVCFAAVEGAAFTEVATRIRALLDADTERGGIPVEVSQDSYGYTWLLARHSPDDLPALVNDLHAVNSELEANGFGPQLLCSIVGFHNDTDRPLGLVYLYKRGTFYPFAPLPGEKRDNPLELQVKALLGNDLRLEQDLTRWFPVWGAPGMDG</sequence>
<dbReference type="AlphaFoldDB" id="A0A7W7SF65"/>
<name>A0A7W7SF65_9ACTN</name>
<dbReference type="InterPro" id="IPR054383">
    <property type="entry name" value="PspAB-like"/>
</dbReference>
<dbReference type="RefSeq" id="WP_184919610.1">
    <property type="nucleotide sequence ID" value="NZ_JACHJR010000001.1"/>
</dbReference>
<dbReference type="Proteomes" id="UP000573327">
    <property type="component" value="Unassembled WGS sequence"/>
</dbReference>
<dbReference type="Pfam" id="PF22742">
    <property type="entry name" value="PspAB"/>
    <property type="match status" value="1"/>
</dbReference>
<gene>
    <name evidence="1" type="ORF">F4556_004880</name>
</gene>
<proteinExistence type="predicted"/>
<evidence type="ECO:0000313" key="2">
    <source>
        <dbReference type="Proteomes" id="UP000573327"/>
    </source>
</evidence>
<comment type="caution">
    <text evidence="1">The sequence shown here is derived from an EMBL/GenBank/DDBJ whole genome shotgun (WGS) entry which is preliminary data.</text>
</comment>
<protein>
    <submittedName>
        <fullName evidence="1">Uncharacterized protein</fullName>
    </submittedName>
</protein>
<reference evidence="1 2" key="1">
    <citation type="submission" date="2020-08" db="EMBL/GenBank/DDBJ databases">
        <title>Sequencing the genomes of 1000 actinobacteria strains.</title>
        <authorList>
            <person name="Klenk H.-P."/>
        </authorList>
    </citation>
    <scope>NUCLEOTIDE SEQUENCE [LARGE SCALE GENOMIC DNA]</scope>
    <source>
        <strain evidence="1 2">DSM 44786</strain>
    </source>
</reference>
<keyword evidence="2" id="KW-1185">Reference proteome</keyword>
<organism evidence="1 2">
    <name type="scientific">Kitasatospora gansuensis</name>
    <dbReference type="NCBI Taxonomy" id="258050"/>
    <lineage>
        <taxon>Bacteria</taxon>
        <taxon>Bacillati</taxon>
        <taxon>Actinomycetota</taxon>
        <taxon>Actinomycetes</taxon>
        <taxon>Kitasatosporales</taxon>
        <taxon>Streptomycetaceae</taxon>
        <taxon>Kitasatospora</taxon>
    </lineage>
</organism>
<evidence type="ECO:0000313" key="1">
    <source>
        <dbReference type="EMBL" id="MBB4949345.1"/>
    </source>
</evidence>